<sequence length="852" mass="92408">MKILAYIAGILILTVFCVFGFIFSSFGNSMIASYAQNLAKQKAGIELSFDKFELGISKVDINAKVNNEISASINGDFSVFSQNIDLTYEINASDLKSANLKLTQPIALSGKIKGKFNNFDANGAGEALGSSINFLANIKEYKPLSLQLNAKQLKIDEILALVKQPIYASGRIDITSNITEQNDMPNGMAEILIYDAVANNALISRDFNVSLPKNFTFKGAANAQIANWIANVKSTLITPIATANTTKTVYNIDNKSLNTDFMIEISDLAKLEPIINQKLNGALKANGDLTFSDYKLQNLNAVIDGLGGKIDANLKDGKLLAKIHSIKLEEALKLAAQPPYATANINATATIENLNDAKNIKGNIALTSDGKINKNELKKVANLNLAKDVGFSLNTDAIIAKSIAKFKANLLSELIKLKDVSGEFDIQKQSLSSKFSLLADDLAKFESITQQKLSGAVNLNGDIKVVDKVLSELGIYGSVIGGEINAKFKDQNLNATLKNGSLKDAFLLLAQAPLANAKLNLSANLSSIDLKNLNGDILLSFTNGEAYEKELSKLLEKNFPSGVKFEATSNIKLAKNVADFTTDVSSTLLNLKDTSGKFDINSGNLNAKFNAFIPELSRLKFATGRELKGALNATGDIVKSGENLIANLNSNVFGGTITAKLNNNDLNAILQNFTFKDLTDTLNMQHIYDGIGDGRLNYNLASQKGDFNIDINEGRLVSNDFTNTIKTFSGRDITSEIYKNGYLKGTIDKNLINFKAQMSAQRSDINVTNGTFDTTSQAMNIPVDFKYEKTDAKIAITGTTQDPKYSVSSEYLKGKITKEIDRFLDKKLGKDSNETNSSTTKDAIKGLLKGLF</sequence>
<accession>A0AAW3ZX98</accession>
<keyword evidence="2" id="KW-1185">Reference proteome</keyword>
<evidence type="ECO:0008006" key="3">
    <source>
        <dbReference type="Google" id="ProtNLM"/>
    </source>
</evidence>
<name>A0AAW3ZX98_9BACT</name>
<dbReference type="RefSeq" id="WP_170015609.1">
    <property type="nucleotide sequence ID" value="NZ_CP012545.1"/>
</dbReference>
<proteinExistence type="predicted"/>
<comment type="caution">
    <text evidence="1">The sequence shown here is derived from an EMBL/GenBank/DDBJ whole genome shotgun (WGS) entry which is preliminary data.</text>
</comment>
<organism evidence="1 2">
    <name type="scientific">Campylobacter californiensis</name>
    <dbReference type="NCBI Taxonomy" id="1032243"/>
    <lineage>
        <taxon>Bacteria</taxon>
        <taxon>Pseudomonadati</taxon>
        <taxon>Campylobacterota</taxon>
        <taxon>Epsilonproteobacteria</taxon>
        <taxon>Campylobacterales</taxon>
        <taxon>Campylobacteraceae</taxon>
        <taxon>Campylobacter</taxon>
    </lineage>
</organism>
<evidence type="ECO:0000313" key="2">
    <source>
        <dbReference type="Proteomes" id="UP000650616"/>
    </source>
</evidence>
<gene>
    <name evidence="1" type="ORF">CCAL9337_02650</name>
</gene>
<evidence type="ECO:0000313" key="1">
    <source>
        <dbReference type="EMBL" id="MBE3607630.1"/>
    </source>
</evidence>
<reference evidence="1 2" key="1">
    <citation type="submission" date="2015-08" db="EMBL/GenBank/DDBJ databases">
        <title>Comparative genomics of the Campylobacter concisus group.</title>
        <authorList>
            <person name="Yee E."/>
            <person name="Chapman M.H."/>
            <person name="Huynh S."/>
            <person name="Bono J.L."/>
            <person name="On S.L."/>
            <person name="St Leger J."/>
            <person name="Foster G."/>
            <person name="Parker C.T."/>
            <person name="Miller W.G."/>
        </authorList>
    </citation>
    <scope>NUCLEOTIDE SEQUENCE [LARGE SCALE GENOMIC DNA]</scope>
    <source>
        <strain evidence="1 2">RM9337</strain>
    </source>
</reference>
<dbReference type="Proteomes" id="UP000650616">
    <property type="component" value="Unassembled WGS sequence"/>
</dbReference>
<protein>
    <recommendedName>
        <fullName evidence="3">AsmA family protein (DUF3971 domain)</fullName>
    </recommendedName>
</protein>
<dbReference type="AlphaFoldDB" id="A0AAW3ZX98"/>
<dbReference type="EMBL" id="LIWG01000002">
    <property type="protein sequence ID" value="MBE3607630.1"/>
    <property type="molecule type" value="Genomic_DNA"/>
</dbReference>